<sequence>MVEVKDIKKVALFSVFSDSQSEALAKITERIAYKEGSLIYQSDEPANHIFVVTSGLVGMKKIVPEEDLEISFEKREKGEIFGTACFMEPQKYTLTAVCLKETEVLAIDADKLRDICNLDPQLGYRFMKEVAKVYFERYKVAKRQIHAMVADPTVITALPG</sequence>
<dbReference type="SMART" id="SM00100">
    <property type="entry name" value="cNMP"/>
    <property type="match status" value="1"/>
</dbReference>
<reference evidence="2 3" key="1">
    <citation type="submission" date="2020-08" db="EMBL/GenBank/DDBJ databases">
        <title>Bridging the membrane lipid divide: bacteria of the FCB group superphylum have the potential to synthesize archaeal ether lipids.</title>
        <authorList>
            <person name="Villanueva L."/>
            <person name="Von Meijenfeldt F.A.B."/>
            <person name="Westbye A.B."/>
            <person name="Yadav S."/>
            <person name="Hopmans E.C."/>
            <person name="Dutilh B.E."/>
            <person name="Sinninghe Damste J.S."/>
        </authorList>
    </citation>
    <scope>NUCLEOTIDE SEQUENCE [LARGE SCALE GENOMIC DNA]</scope>
    <source>
        <strain evidence="2">NIOZ-UU17</strain>
    </source>
</reference>
<feature type="domain" description="Cyclic nucleotide-binding" evidence="1">
    <location>
        <begin position="12"/>
        <end position="133"/>
    </location>
</feature>
<dbReference type="PANTHER" id="PTHR24567">
    <property type="entry name" value="CRP FAMILY TRANSCRIPTIONAL REGULATORY PROTEIN"/>
    <property type="match status" value="1"/>
</dbReference>
<dbReference type="Pfam" id="PF00027">
    <property type="entry name" value="cNMP_binding"/>
    <property type="match status" value="1"/>
</dbReference>
<dbReference type="CDD" id="cd00038">
    <property type="entry name" value="CAP_ED"/>
    <property type="match status" value="1"/>
</dbReference>
<evidence type="ECO:0000313" key="3">
    <source>
        <dbReference type="Proteomes" id="UP000605201"/>
    </source>
</evidence>
<dbReference type="SUPFAM" id="SSF51206">
    <property type="entry name" value="cAMP-binding domain-like"/>
    <property type="match status" value="1"/>
</dbReference>
<dbReference type="EMBL" id="JACNIG010000356">
    <property type="protein sequence ID" value="MBC8433928.1"/>
    <property type="molecule type" value="Genomic_DNA"/>
</dbReference>
<dbReference type="InterPro" id="IPR018490">
    <property type="entry name" value="cNMP-bd_dom_sf"/>
</dbReference>
<evidence type="ECO:0000313" key="2">
    <source>
        <dbReference type="EMBL" id="MBC8433928.1"/>
    </source>
</evidence>
<accession>A0A8J6TRH1</accession>
<organism evidence="2 3">
    <name type="scientific">Candidatus Desulfatibia vada</name>
    <dbReference type="NCBI Taxonomy" id="2841696"/>
    <lineage>
        <taxon>Bacteria</taxon>
        <taxon>Pseudomonadati</taxon>
        <taxon>Thermodesulfobacteriota</taxon>
        <taxon>Desulfobacteria</taxon>
        <taxon>Desulfobacterales</taxon>
        <taxon>Desulfobacterales incertae sedis</taxon>
        <taxon>Candidatus Desulfatibia</taxon>
    </lineage>
</organism>
<dbReference type="InterPro" id="IPR000595">
    <property type="entry name" value="cNMP-bd_dom"/>
</dbReference>
<dbReference type="GO" id="GO:0003700">
    <property type="term" value="F:DNA-binding transcription factor activity"/>
    <property type="evidence" value="ECO:0007669"/>
    <property type="project" value="TreeGrafter"/>
</dbReference>
<proteinExistence type="predicted"/>
<dbReference type="GO" id="GO:0005829">
    <property type="term" value="C:cytosol"/>
    <property type="evidence" value="ECO:0007669"/>
    <property type="project" value="TreeGrafter"/>
</dbReference>
<dbReference type="InterPro" id="IPR014710">
    <property type="entry name" value="RmlC-like_jellyroll"/>
</dbReference>
<dbReference type="AlphaFoldDB" id="A0A8J6TRH1"/>
<evidence type="ECO:0000259" key="1">
    <source>
        <dbReference type="PROSITE" id="PS50042"/>
    </source>
</evidence>
<protein>
    <submittedName>
        <fullName evidence="2">Cyclic nucleotide-binding domain-containing protein</fullName>
    </submittedName>
</protein>
<dbReference type="PROSITE" id="PS50042">
    <property type="entry name" value="CNMP_BINDING_3"/>
    <property type="match status" value="1"/>
</dbReference>
<name>A0A8J6TRH1_9BACT</name>
<dbReference type="PANTHER" id="PTHR24567:SF74">
    <property type="entry name" value="HTH-TYPE TRANSCRIPTIONAL REGULATOR ARCR"/>
    <property type="match status" value="1"/>
</dbReference>
<comment type="caution">
    <text evidence="2">The sequence shown here is derived from an EMBL/GenBank/DDBJ whole genome shotgun (WGS) entry which is preliminary data.</text>
</comment>
<dbReference type="Gene3D" id="2.60.120.10">
    <property type="entry name" value="Jelly Rolls"/>
    <property type="match status" value="1"/>
</dbReference>
<gene>
    <name evidence="2" type="ORF">H8D96_18605</name>
</gene>
<dbReference type="InterPro" id="IPR050397">
    <property type="entry name" value="Env_Response_Regulators"/>
</dbReference>
<dbReference type="Proteomes" id="UP000605201">
    <property type="component" value="Unassembled WGS sequence"/>
</dbReference>